<sequence length="175" mass="18105">MKPGTVGRMRVSCTAEGYPQPPPPAGAAPGLGHALHRRSAAESAPGTMEPSFPERIGRTTGRDFSVPGEFAGGAGFGRPGRAVSGDPTFSVVPAIPNGGVSPGQRAWAGEVPQDAARLRAVPPDTPGDGGPGVQRIVYVHLSAIVIYIRQKPGKSWFGACAKCDRWIILRPGDGC</sequence>
<proteinExistence type="predicted"/>
<feature type="region of interest" description="Disordered" evidence="1">
    <location>
        <begin position="13"/>
        <end position="62"/>
    </location>
</feature>
<comment type="caution">
    <text evidence="2">The sequence shown here is derived from an EMBL/GenBank/DDBJ whole genome shotgun (WGS) entry which is preliminary data.</text>
</comment>
<evidence type="ECO:0000256" key="1">
    <source>
        <dbReference type="SAM" id="MobiDB-lite"/>
    </source>
</evidence>
<dbReference type="AlphaFoldDB" id="A0A841EBB8"/>
<dbReference type="EMBL" id="JACHLY010000001">
    <property type="protein sequence ID" value="MBB5997790.1"/>
    <property type="molecule type" value="Genomic_DNA"/>
</dbReference>
<accession>A0A841EBB8</accession>
<dbReference type="Proteomes" id="UP000578077">
    <property type="component" value="Unassembled WGS sequence"/>
</dbReference>
<protein>
    <submittedName>
        <fullName evidence="2">Uncharacterized protein</fullName>
    </submittedName>
</protein>
<evidence type="ECO:0000313" key="3">
    <source>
        <dbReference type="Proteomes" id="UP000578077"/>
    </source>
</evidence>
<organism evidence="2 3">
    <name type="scientific">Streptomonospora salina</name>
    <dbReference type="NCBI Taxonomy" id="104205"/>
    <lineage>
        <taxon>Bacteria</taxon>
        <taxon>Bacillati</taxon>
        <taxon>Actinomycetota</taxon>
        <taxon>Actinomycetes</taxon>
        <taxon>Streptosporangiales</taxon>
        <taxon>Nocardiopsidaceae</taxon>
        <taxon>Streptomonospora</taxon>
    </lineage>
</organism>
<gene>
    <name evidence="2" type="ORF">HNR25_001541</name>
</gene>
<reference evidence="2 3" key="1">
    <citation type="submission" date="2020-08" db="EMBL/GenBank/DDBJ databases">
        <title>Sequencing the genomes of 1000 actinobacteria strains.</title>
        <authorList>
            <person name="Klenk H.-P."/>
        </authorList>
    </citation>
    <scope>NUCLEOTIDE SEQUENCE [LARGE SCALE GENOMIC DNA]</scope>
    <source>
        <strain evidence="2 3">DSM 44593</strain>
    </source>
</reference>
<evidence type="ECO:0000313" key="2">
    <source>
        <dbReference type="EMBL" id="MBB5997790.1"/>
    </source>
</evidence>
<name>A0A841EBB8_9ACTN</name>
<keyword evidence="3" id="KW-1185">Reference proteome</keyword>